<dbReference type="Gene3D" id="3.30.70.270">
    <property type="match status" value="1"/>
</dbReference>
<dbReference type="InterPro" id="IPR043128">
    <property type="entry name" value="Rev_trsase/Diguanyl_cyclase"/>
</dbReference>
<accession>A0A8K1HHJ9</accession>
<dbReference type="Pfam" id="PF00680">
    <property type="entry name" value="RdRP_1"/>
    <property type="match status" value="1"/>
</dbReference>
<dbReference type="GO" id="GO:0003968">
    <property type="term" value="F:RNA-directed RNA polymerase activity"/>
    <property type="evidence" value="ECO:0007669"/>
    <property type="project" value="UniProtKB-KW"/>
</dbReference>
<evidence type="ECO:0000256" key="8">
    <source>
        <dbReference type="ARBA" id="ARBA00022840"/>
    </source>
</evidence>
<keyword evidence="5" id="KW-0547">Nucleotide-binding</keyword>
<keyword evidence="9" id="KW-0693">Viral RNA replication</keyword>
<dbReference type="GO" id="GO:0006351">
    <property type="term" value="P:DNA-templated transcription"/>
    <property type="evidence" value="ECO:0007669"/>
    <property type="project" value="InterPro"/>
</dbReference>
<dbReference type="GO" id="GO:0033644">
    <property type="term" value="C:host cell membrane"/>
    <property type="evidence" value="ECO:0007669"/>
    <property type="project" value="UniProtKB-SubCell"/>
</dbReference>
<feature type="domain" description="RNA-directed RNA polymerase C-terminal" evidence="11">
    <location>
        <begin position="894"/>
        <end position="1300"/>
    </location>
</feature>
<evidence type="ECO:0000313" key="13">
    <source>
        <dbReference type="EMBL" id="UBJ26101.1"/>
    </source>
</evidence>
<evidence type="ECO:0000256" key="5">
    <source>
        <dbReference type="ARBA" id="ARBA00022741"/>
    </source>
</evidence>
<keyword evidence="3" id="KW-0808">Transferase</keyword>
<sequence length="1393" mass="160040">MRALLSSFHDIAQQFITMREERIRPVSICYIGKSAVGKSSSMQILQREVVQQIRPRLPFNAATDRYRKAERDDYYSGYGNPVVVELDDIFQQLDPEVTSQRVREIIDMHNISPMSLNMPGLQEKGVTYFEAKLLCFTSNADFLWDRTPGIDSSRIFSVIRGGHQSYDAIRNRFDYYCLVEVLPKYRNPDGTVNEEKVAADNLTGSPRINVYRFPRHHLPGLRFKSTIRKAKIAALGLSEDEFVQERDRVGNEPPSYYLDYTYDEIIADVVELYRHRELQYYAKQKDFLASQNNLPQFSRRQLGSHLLDFHPDIGIFKHHCQLYFDDFLLEKPADIDVDTYLERAWEYLSDQMADAEDSSTTATWAVRDFLRNGFSSLFKNAFNLYSTIAVKISAYSSAFTEWIEPVTKSLRDAWSNRLSLNDMILQLKMVPPSAWAGILSALAIVPLAGAHLYNRYQQLTNPPQFPHLSYNSTFPNEGDFQKSHRKATRRAPRRQTGFGSRSHARSGGLAYASAPSIENKFVNNRIFLKLQVNDRTFPFQGVWLDGTTVMCNAHSVLKAIRPASRTSSRYAMKVTWQGRTVELDHDWVEELLDHCVYNTALDYLLFDAYEWFPRDCATAPSILKYFMSAAEKARFVSSLKGRAAQHVNFNTVQHDENGMLTLQLSGSNPRYEQRLVVGTTRFDDLIVYSHPSKPGYCGALVSHDALGFPPLVGIHAAGNDDSTGTTFLWQEELVEAIAQLRESTPSENELQVHSLPLEDKSIYAWIQAEFPDVKVEKIAPEYRIRINDKSKLIPSPVHGVFPVIHAPARMRACQYPDGRPPMKVGLAKQFTKDVVFPPSVFNRAFDSLLDYYRSKFGLTEPPEHLPAYLCPERDPPVWPKMPLHTIVNGSLTDEHQKPLNMATSAGFPFNCPAIYPQMQKGKRSLFYRSDDTWQVSDEVINMFEQAVYWCENGDIEALEKSHWLDFEDTMKDEKLARDKVCRVFSAGGLIGTLLGKYYYGNFMSLLMHKCTDWEIVVGVNPTDSRQWNRLAERLIKFDEGRGWYFAGDYSNFDKGLPSQVIKAAFDIMDNIISEQQQRLDEHPYRRDYTDENTEFDEAGLVGRSTYARFIYNAIHRCGDARYHVTHGNPSGNALTTIINSLCNQLLLRIGFYAMKPQGTFAEFNEEVDCFVFGDDNVVVSRVPWFNLRALSDTLGSFGLKYTDPTKQSGKELSEFLPWHEISLLKRRWKPTVAQHPSGQMKMRFWAPLDYVSVFDSINWVKKSPDMMETFKECLRQSQYEAFLHSPTQFRAVTQRLADAMKSAHLPWNPMSLDIARWYADEGTDDQWSNYIPLDLPEIAFGAWDSLELCVFDHIPHIDPDLADPENMIYDYQFETSNSELDDETDNQMPLRLW</sequence>
<evidence type="ECO:0000256" key="1">
    <source>
        <dbReference type="ARBA" id="ARBA00022484"/>
    </source>
</evidence>
<name>A0A8K1HHJ9_9VIRU</name>
<reference evidence="13" key="1">
    <citation type="submission" date="2021-07" db="EMBL/GenBank/DDBJ databases">
        <title>Communication and adaptive evolution of viruses within giant pandas and their associated organisms in a local ecological environment.</title>
        <authorList>
            <person name="Zhao M."/>
            <person name="Liu S."/>
            <person name="Zhang W."/>
        </authorList>
    </citation>
    <scope>NUCLEOTIDE SEQUENCE</scope>
    <source>
        <strain evidence="13">Rpf282sm73-12</strain>
    </source>
</reference>
<dbReference type="InterPro" id="IPR001205">
    <property type="entry name" value="RNA-dir_pol_C"/>
</dbReference>
<keyword evidence="1" id="KW-0696">RNA-directed RNA polymerase</keyword>
<feature type="compositionally biased region" description="Basic residues" evidence="10">
    <location>
        <begin position="483"/>
        <end position="493"/>
    </location>
</feature>
<dbReference type="GO" id="GO:0003724">
    <property type="term" value="F:RNA helicase activity"/>
    <property type="evidence" value="ECO:0007669"/>
    <property type="project" value="InterPro"/>
</dbReference>
<keyword evidence="6" id="KW-0378">Hydrolase</keyword>
<keyword evidence="7" id="KW-0788">Thiol protease</keyword>
<dbReference type="GO" id="GO:0005524">
    <property type="term" value="F:ATP binding"/>
    <property type="evidence" value="ECO:0007669"/>
    <property type="project" value="UniProtKB-KW"/>
</dbReference>
<keyword evidence="2" id="KW-0645">Protease</keyword>
<keyword evidence="8" id="KW-0067">ATP-binding</keyword>
<organism evidence="13">
    <name type="scientific">Red panda picorna-like virus</name>
    <dbReference type="NCBI Taxonomy" id="2864000"/>
    <lineage>
        <taxon>Viruses</taxon>
        <taxon>Riboviria</taxon>
        <taxon>Orthornavirae</taxon>
        <taxon>Pisuviricota</taxon>
        <taxon>Pisoniviricetes</taxon>
        <taxon>Picornavirales</taxon>
    </lineage>
</organism>
<dbReference type="GO" id="GO:0004197">
    <property type="term" value="F:cysteine-type endopeptidase activity"/>
    <property type="evidence" value="ECO:0007669"/>
    <property type="project" value="InterPro"/>
</dbReference>
<feature type="domain" description="Helicase superfamily 3 single-stranded DNA/RNA virus" evidence="12">
    <location>
        <begin position="28"/>
        <end position="139"/>
    </location>
</feature>
<dbReference type="InterPro" id="IPR009003">
    <property type="entry name" value="Peptidase_S1_PA"/>
</dbReference>
<evidence type="ECO:0008006" key="14">
    <source>
        <dbReference type="Google" id="ProtNLM"/>
    </source>
</evidence>
<dbReference type="InterPro" id="IPR043502">
    <property type="entry name" value="DNA/RNA_pol_sf"/>
</dbReference>
<dbReference type="EMBL" id="MZ556285">
    <property type="protein sequence ID" value="UBJ26101.1"/>
    <property type="molecule type" value="Genomic_RNA"/>
</dbReference>
<dbReference type="Pfam" id="PF00910">
    <property type="entry name" value="RNA_helicase"/>
    <property type="match status" value="1"/>
</dbReference>
<dbReference type="InterPro" id="IPR000605">
    <property type="entry name" value="Helicase_SF3_ssDNA/RNA_vir"/>
</dbReference>
<keyword evidence="4" id="KW-0548">Nucleotidyltransferase</keyword>
<dbReference type="Gene3D" id="2.40.10.10">
    <property type="entry name" value="Trypsin-like serine proteases"/>
    <property type="match status" value="1"/>
</dbReference>
<evidence type="ECO:0000256" key="9">
    <source>
        <dbReference type="ARBA" id="ARBA00022953"/>
    </source>
</evidence>
<dbReference type="CDD" id="cd23169">
    <property type="entry name" value="ps-ssRNAv-Picornavirales"/>
    <property type="match status" value="1"/>
</dbReference>
<dbReference type="GO" id="GO:0006508">
    <property type="term" value="P:proteolysis"/>
    <property type="evidence" value="ECO:0007669"/>
    <property type="project" value="UniProtKB-KW"/>
</dbReference>
<protein>
    <recommendedName>
        <fullName evidence="14">RNA-directed RNA polymerase</fullName>
    </recommendedName>
</protein>
<evidence type="ECO:0000259" key="12">
    <source>
        <dbReference type="Pfam" id="PF00910"/>
    </source>
</evidence>
<evidence type="ECO:0000256" key="2">
    <source>
        <dbReference type="ARBA" id="ARBA00022670"/>
    </source>
</evidence>
<evidence type="ECO:0000259" key="11">
    <source>
        <dbReference type="Pfam" id="PF00680"/>
    </source>
</evidence>
<evidence type="ECO:0000256" key="7">
    <source>
        <dbReference type="ARBA" id="ARBA00022807"/>
    </source>
</evidence>
<evidence type="ECO:0000256" key="10">
    <source>
        <dbReference type="SAM" id="MobiDB-lite"/>
    </source>
</evidence>
<dbReference type="InterPro" id="IPR043504">
    <property type="entry name" value="Peptidase_S1_PA_chymotrypsin"/>
</dbReference>
<dbReference type="SUPFAM" id="SSF50494">
    <property type="entry name" value="Trypsin-like serine proteases"/>
    <property type="match status" value="2"/>
</dbReference>
<proteinExistence type="predicted"/>
<evidence type="ECO:0000256" key="4">
    <source>
        <dbReference type="ARBA" id="ARBA00022695"/>
    </source>
</evidence>
<dbReference type="SUPFAM" id="SSF56672">
    <property type="entry name" value="DNA/RNA polymerases"/>
    <property type="match status" value="1"/>
</dbReference>
<evidence type="ECO:0000256" key="6">
    <source>
        <dbReference type="ARBA" id="ARBA00022801"/>
    </source>
</evidence>
<feature type="region of interest" description="Disordered" evidence="10">
    <location>
        <begin position="478"/>
        <end position="506"/>
    </location>
</feature>
<evidence type="ECO:0000256" key="3">
    <source>
        <dbReference type="ARBA" id="ARBA00022679"/>
    </source>
</evidence>
<dbReference type="GO" id="GO:0003723">
    <property type="term" value="F:RNA binding"/>
    <property type="evidence" value="ECO:0007669"/>
    <property type="project" value="InterPro"/>
</dbReference>